<sequence>MPSEPVFRRHFVDGMYGLVPYAQSVLSGYAVWYLGFGTVGYKGAERYDMPPPVLENTYPADSKMPSEKAFQTALVR</sequence>
<gene>
    <name evidence="2" type="ORF">NEILACOT_04635</name>
</gene>
<comment type="caution">
    <text evidence="2">The sequence shown here is derived from an EMBL/GenBank/DDBJ whole genome shotgun (WGS) entry which is preliminary data.</text>
</comment>
<name>D0WAR4_NEILA</name>
<keyword evidence="1" id="KW-1133">Transmembrane helix</keyword>
<dbReference type="Proteomes" id="UP000003843">
    <property type="component" value="Unassembled WGS sequence"/>
</dbReference>
<organism evidence="2 3">
    <name type="scientific">Neisseria lactamica ATCC 23970</name>
    <dbReference type="NCBI Taxonomy" id="546265"/>
    <lineage>
        <taxon>Bacteria</taxon>
        <taxon>Pseudomonadati</taxon>
        <taxon>Pseudomonadota</taxon>
        <taxon>Betaproteobacteria</taxon>
        <taxon>Neisseriales</taxon>
        <taxon>Neisseriaceae</taxon>
        <taxon>Neisseria</taxon>
    </lineage>
</organism>
<evidence type="ECO:0000313" key="2">
    <source>
        <dbReference type="EMBL" id="EEZ75292.1"/>
    </source>
</evidence>
<keyword evidence="1" id="KW-0812">Transmembrane</keyword>
<dbReference type="RefSeq" id="WP_003709875.1">
    <property type="nucleotide sequence ID" value="NZ_KN046803.1"/>
</dbReference>
<accession>D0WAR4</accession>
<keyword evidence="1" id="KW-0472">Membrane</keyword>
<protein>
    <submittedName>
        <fullName evidence="2">Uncharacterized protein</fullName>
    </submittedName>
</protein>
<proteinExistence type="predicted"/>
<evidence type="ECO:0000313" key="3">
    <source>
        <dbReference type="Proteomes" id="UP000003843"/>
    </source>
</evidence>
<feature type="transmembrane region" description="Helical" evidence="1">
    <location>
        <begin position="20"/>
        <end position="41"/>
    </location>
</feature>
<dbReference type="AlphaFoldDB" id="D0WAR4"/>
<reference evidence="2 3" key="1">
    <citation type="submission" date="2009-10" db="EMBL/GenBank/DDBJ databases">
        <authorList>
            <person name="Weinstock G."/>
            <person name="Sodergren E."/>
            <person name="Clifton S."/>
            <person name="Fulton L."/>
            <person name="Fulton B."/>
            <person name="Courtney L."/>
            <person name="Fronick C."/>
            <person name="Harrison M."/>
            <person name="Strong C."/>
            <person name="Farmer C."/>
            <person name="Delahaunty K."/>
            <person name="Markovic C."/>
            <person name="Hall O."/>
            <person name="Minx P."/>
            <person name="Tomlinson C."/>
            <person name="Mitreva M."/>
            <person name="Nelson J."/>
            <person name="Hou S."/>
            <person name="Wollam A."/>
            <person name="Pepin K.H."/>
            <person name="Johnson M."/>
            <person name="Bhonagiri V."/>
            <person name="Nash W.E."/>
            <person name="Warren W."/>
            <person name="Chinwalla A."/>
            <person name="Mardis E.R."/>
            <person name="Wilson R.K."/>
        </authorList>
    </citation>
    <scope>NUCLEOTIDE SEQUENCE [LARGE SCALE GENOMIC DNA]</scope>
    <source>
        <strain evidence="2 3">ATCC 23970</strain>
    </source>
</reference>
<dbReference type="EMBL" id="ACEQ02000019">
    <property type="protein sequence ID" value="EEZ75292.1"/>
    <property type="molecule type" value="Genomic_DNA"/>
</dbReference>
<evidence type="ECO:0000256" key="1">
    <source>
        <dbReference type="SAM" id="Phobius"/>
    </source>
</evidence>